<dbReference type="EMBL" id="AEAI01004380">
    <property type="protein sequence ID" value="EGH49530.1"/>
    <property type="molecule type" value="Genomic_DNA"/>
</dbReference>
<keyword evidence="2" id="KW-1185">Reference proteome</keyword>
<feature type="non-terminal residue" evidence="1">
    <location>
        <position position="1"/>
    </location>
</feature>
<organism evidence="1 2">
    <name type="scientific">Pseudomonas syringae pv. pisi str. 1704B</name>
    <dbReference type="NCBI Taxonomy" id="629263"/>
    <lineage>
        <taxon>Bacteria</taxon>
        <taxon>Pseudomonadati</taxon>
        <taxon>Pseudomonadota</taxon>
        <taxon>Gammaproteobacteria</taxon>
        <taxon>Pseudomonadales</taxon>
        <taxon>Pseudomonadaceae</taxon>
        <taxon>Pseudomonas</taxon>
        <taxon>Pseudomonas syringae</taxon>
    </lineage>
</organism>
<proteinExistence type="predicted"/>
<dbReference type="HOGENOM" id="CLU_3244261_0_0_6"/>
<evidence type="ECO:0000313" key="1">
    <source>
        <dbReference type="EMBL" id="EGH49530.1"/>
    </source>
</evidence>
<comment type="caution">
    <text evidence="1">The sequence shown here is derived from an EMBL/GenBank/DDBJ whole genome shotgun (WGS) entry which is preliminary data.</text>
</comment>
<feature type="non-terminal residue" evidence="1">
    <location>
        <position position="43"/>
    </location>
</feature>
<dbReference type="Proteomes" id="UP000004986">
    <property type="component" value="Unassembled WGS sequence"/>
</dbReference>
<evidence type="ECO:0000313" key="2">
    <source>
        <dbReference type="Proteomes" id="UP000004986"/>
    </source>
</evidence>
<name>F3GR27_PSESJ</name>
<protein>
    <submittedName>
        <fullName evidence="1">Uncharacterized protein</fullName>
    </submittedName>
</protein>
<gene>
    <name evidence="1" type="ORF">PSYPI_46986</name>
</gene>
<sequence length="43" mass="4379">GIAVMEAAVAALDIACTNNHHTGTTALLPFNVLNEVFQPVSAG</sequence>
<dbReference type="AlphaFoldDB" id="F3GR27"/>
<reference evidence="1 2" key="1">
    <citation type="journal article" date="2011" name="PLoS Pathog.">
        <title>Dynamic evolution of pathogenicity revealed by sequencing and comparative genomics of 19 Pseudomonas syringae isolates.</title>
        <authorList>
            <person name="Baltrus D.A."/>
            <person name="Nishimura M.T."/>
            <person name="Romanchuk A."/>
            <person name="Chang J.H."/>
            <person name="Mukhtar M.S."/>
            <person name="Cherkis K."/>
            <person name="Roach J."/>
            <person name="Grant S.R."/>
            <person name="Jones C.D."/>
            <person name="Dangl J.L."/>
        </authorList>
    </citation>
    <scope>NUCLEOTIDE SEQUENCE [LARGE SCALE GENOMIC DNA]</scope>
    <source>
        <strain evidence="1 2">1704B</strain>
    </source>
</reference>
<accession>F3GR27</accession>